<evidence type="ECO:0000313" key="2">
    <source>
        <dbReference type="EMBL" id="MDY0871619.1"/>
    </source>
</evidence>
<dbReference type="InterPro" id="IPR015943">
    <property type="entry name" value="WD40/YVTN_repeat-like_dom_sf"/>
</dbReference>
<dbReference type="RefSeq" id="WP_320500049.1">
    <property type="nucleotide sequence ID" value="NZ_JAXCLX010000001.1"/>
</dbReference>
<dbReference type="InterPro" id="IPR002372">
    <property type="entry name" value="PQQ_rpt_dom"/>
</dbReference>
<proteinExistence type="predicted"/>
<organism evidence="2 3">
    <name type="scientific">Dongia rigui</name>
    <dbReference type="NCBI Taxonomy" id="940149"/>
    <lineage>
        <taxon>Bacteria</taxon>
        <taxon>Pseudomonadati</taxon>
        <taxon>Pseudomonadota</taxon>
        <taxon>Alphaproteobacteria</taxon>
        <taxon>Rhodospirillales</taxon>
        <taxon>Dongiaceae</taxon>
        <taxon>Dongia</taxon>
    </lineage>
</organism>
<dbReference type="SMART" id="SM00564">
    <property type="entry name" value="PQQ"/>
    <property type="match status" value="5"/>
</dbReference>
<evidence type="ECO:0000313" key="3">
    <source>
        <dbReference type="Proteomes" id="UP001271769"/>
    </source>
</evidence>
<dbReference type="Proteomes" id="UP001271769">
    <property type="component" value="Unassembled WGS sequence"/>
</dbReference>
<name>A0ABU5DWD2_9PROT</name>
<keyword evidence="3" id="KW-1185">Reference proteome</keyword>
<gene>
    <name evidence="2" type="ORF">SMD31_06780</name>
</gene>
<dbReference type="PANTHER" id="PTHR34512:SF30">
    <property type="entry name" value="OUTER MEMBRANE PROTEIN ASSEMBLY FACTOR BAMB"/>
    <property type="match status" value="1"/>
</dbReference>
<dbReference type="InterPro" id="IPR011047">
    <property type="entry name" value="Quinoprotein_ADH-like_sf"/>
</dbReference>
<evidence type="ECO:0000259" key="1">
    <source>
        <dbReference type="Pfam" id="PF13360"/>
    </source>
</evidence>
<dbReference type="EMBL" id="JAXCLX010000001">
    <property type="protein sequence ID" value="MDY0871619.1"/>
    <property type="molecule type" value="Genomic_DNA"/>
</dbReference>
<protein>
    <submittedName>
        <fullName evidence="2">PQQ-binding-like beta-propeller repeat protein</fullName>
    </submittedName>
</protein>
<dbReference type="Pfam" id="PF13360">
    <property type="entry name" value="PQQ_2"/>
    <property type="match status" value="2"/>
</dbReference>
<dbReference type="SUPFAM" id="SSF50998">
    <property type="entry name" value="Quinoprotein alcohol dehydrogenase-like"/>
    <property type="match status" value="1"/>
</dbReference>
<feature type="domain" description="Pyrrolo-quinoline quinone repeat" evidence="1">
    <location>
        <begin position="139"/>
        <end position="374"/>
    </location>
</feature>
<reference evidence="2 3" key="1">
    <citation type="journal article" date="2013" name="Antonie Van Leeuwenhoek">
        <title>Dongia rigui sp. nov., isolated from freshwater of a large wetland in Korea.</title>
        <authorList>
            <person name="Baik K.S."/>
            <person name="Hwang Y.M."/>
            <person name="Choi J.S."/>
            <person name="Kwon J."/>
            <person name="Seong C.N."/>
        </authorList>
    </citation>
    <scope>NUCLEOTIDE SEQUENCE [LARGE SCALE GENOMIC DNA]</scope>
    <source>
        <strain evidence="2 3">04SU4-P</strain>
    </source>
</reference>
<dbReference type="Gene3D" id="2.130.10.10">
    <property type="entry name" value="YVTN repeat-like/Quinoprotein amine dehydrogenase"/>
    <property type="match status" value="1"/>
</dbReference>
<dbReference type="PANTHER" id="PTHR34512">
    <property type="entry name" value="CELL SURFACE PROTEIN"/>
    <property type="match status" value="1"/>
</dbReference>
<dbReference type="InterPro" id="IPR018391">
    <property type="entry name" value="PQQ_b-propeller_rpt"/>
</dbReference>
<accession>A0ABU5DWD2</accession>
<sequence>MDSLEKMMAQHGTRTQTTLATARRGAALLCAAACVLIAACDKTKVPLPGERVSVLQQSSENAADPTLTEMAVRLPKPYVNKDWAQVGGNQAHAMYHLQVSSDVLTEVWSADIGSSADSANRLLAEPVVADGIIYTLDAESLVRAFDANTGARLWQADFTPDDEDDDLFGGGMAVAEGKIFVTTPYAKVYALDAKTGNFIWEAKAPAPMRAAPAVSDGRVFATTIDNQLVAFAVDDGRRLWSNAGVEEAAGLLGGSTPAVLGNVVVAAYTSGELLAFDVVNGHSLWTDSLAGKARTSSVAALTDIRGKPVIDRDRVLAIGNGGVMAAIELRRGERYWDKDLGGTQMPWAAGDYIYVVTSQSEVVCLTRDDGKIKWLTPLPPFEDMETREDPIYWSGPVLVGDRLLVTGSNGLALSISPYTGALLGKQELPDRSHLPPIVANEMVYMLSDDADLIALK</sequence>
<comment type="caution">
    <text evidence="2">The sequence shown here is derived from an EMBL/GenBank/DDBJ whole genome shotgun (WGS) entry which is preliminary data.</text>
</comment>
<feature type="domain" description="Pyrrolo-quinoline quinone repeat" evidence="1">
    <location>
        <begin position="395"/>
        <end position="455"/>
    </location>
</feature>